<feature type="transmembrane region" description="Helical" evidence="7">
    <location>
        <begin position="370"/>
        <end position="393"/>
    </location>
</feature>
<evidence type="ECO:0000313" key="11">
    <source>
        <dbReference type="Proteomes" id="UP000095087"/>
    </source>
</evidence>
<dbReference type="GO" id="GO:0005524">
    <property type="term" value="F:ATP binding"/>
    <property type="evidence" value="ECO:0007669"/>
    <property type="project" value="UniProtKB-KW"/>
</dbReference>
<evidence type="ECO:0000256" key="2">
    <source>
        <dbReference type="ARBA" id="ARBA00022475"/>
    </source>
</evidence>
<comment type="similarity">
    <text evidence="6">Belongs to the ABC-4 integral membrane protein family.</text>
</comment>
<keyword evidence="10" id="KW-0547">Nucleotide-binding</keyword>
<feature type="transmembrane region" description="Helical" evidence="7">
    <location>
        <begin position="21"/>
        <end position="42"/>
    </location>
</feature>
<protein>
    <submittedName>
        <fullName evidence="10">Macrolide export ATP-binding/permease protein MacB</fullName>
        <ecNumber evidence="10">3.6.3.-</ecNumber>
    </submittedName>
</protein>
<accession>A0A1E2RWT0</accession>
<keyword evidence="4 7" id="KW-1133">Transmembrane helix</keyword>
<proteinExistence type="inferred from homology"/>
<evidence type="ECO:0000256" key="7">
    <source>
        <dbReference type="SAM" id="Phobius"/>
    </source>
</evidence>
<evidence type="ECO:0000256" key="3">
    <source>
        <dbReference type="ARBA" id="ARBA00022692"/>
    </source>
</evidence>
<dbReference type="Pfam" id="PF02687">
    <property type="entry name" value="FtsX"/>
    <property type="match status" value="1"/>
</dbReference>
<sequence length="410" mass="43490">MSLFASLKVALIALRANALRSFLAMLGVIIGVASVIVMISIATGASQAIEERIQSLGTNVLIVFPGSTRSGGRRGGAGTALALSERNADAIRRGVPGVSGVAAMLNGSASVVAGAKNWTTNIQGVNQDYVSVRNWPLLAGRNFTPADEQSAAKVTILGQTLAKELFGTTDAVGERIRIKNVPFTVIGVLTEKGQSGFGRDQDDIALMPLSTARRRVVGGDETVPDNVEMIMVQFQGAEDMEYGQEDLERLLRQTRRVQPGEADDFRIIDMAEFIRTRSEMQAILSVLLGATAAISLVVGGIGIMNIMLVSVTERTREIGLRMAVGARRRDILVQFLIEAVTLCVTGGLIGLTIGAAGALALSVWGQFPVAISPSLAVIALLSAGFVGVFFGYYPARNASRLNPIDALRYE</sequence>
<dbReference type="GO" id="GO:0005886">
    <property type="term" value="C:plasma membrane"/>
    <property type="evidence" value="ECO:0007669"/>
    <property type="project" value="UniProtKB-SubCell"/>
</dbReference>
<dbReference type="EMBL" id="MASI01000006">
    <property type="protein sequence ID" value="ODA66602.1"/>
    <property type="molecule type" value="Genomic_DNA"/>
</dbReference>
<dbReference type="PANTHER" id="PTHR30572">
    <property type="entry name" value="MEMBRANE COMPONENT OF TRANSPORTER-RELATED"/>
    <property type="match status" value="1"/>
</dbReference>
<comment type="subcellular location">
    <subcellularLocation>
        <location evidence="1">Cell membrane</location>
        <topology evidence="1">Multi-pass membrane protein</topology>
    </subcellularLocation>
</comment>
<dbReference type="EC" id="3.6.3.-" evidence="10"/>
<evidence type="ECO:0000259" key="9">
    <source>
        <dbReference type="Pfam" id="PF12704"/>
    </source>
</evidence>
<evidence type="ECO:0000256" key="1">
    <source>
        <dbReference type="ARBA" id="ARBA00004651"/>
    </source>
</evidence>
<dbReference type="Proteomes" id="UP000095087">
    <property type="component" value="Unassembled WGS sequence"/>
</dbReference>
<dbReference type="OrthoDB" id="9802264at2"/>
<feature type="domain" description="ABC3 transporter permease C-terminal" evidence="8">
    <location>
        <begin position="292"/>
        <end position="403"/>
    </location>
</feature>
<gene>
    <name evidence="10" type="ORF">A7A08_02370</name>
</gene>
<evidence type="ECO:0000256" key="6">
    <source>
        <dbReference type="ARBA" id="ARBA00038076"/>
    </source>
</evidence>
<dbReference type="InterPro" id="IPR050250">
    <property type="entry name" value="Macrolide_Exporter_MacB"/>
</dbReference>
<keyword evidence="11" id="KW-1185">Reference proteome</keyword>
<feature type="domain" description="MacB-like periplasmic core" evidence="9">
    <location>
        <begin position="21"/>
        <end position="249"/>
    </location>
</feature>
<dbReference type="GO" id="GO:0016787">
    <property type="term" value="F:hydrolase activity"/>
    <property type="evidence" value="ECO:0007669"/>
    <property type="project" value="UniProtKB-KW"/>
</dbReference>
<reference evidence="10 11" key="1">
    <citation type="submission" date="2016-07" db="EMBL/GenBank/DDBJ databases">
        <title>Draft genome sequence of Methyloligella halotolerans C2T (VKM B-2706T=CCUG 61687T=DSM 25045T), a halotolerant polyhydroxybutyrate accumulating methylotroph.</title>
        <authorList>
            <person name="Vasilenko O.V."/>
            <person name="Doronina N.V."/>
            <person name="Poroshina M.N."/>
            <person name="Tarlachkov S.V."/>
            <person name="Trotsenko Y.A."/>
        </authorList>
    </citation>
    <scope>NUCLEOTIDE SEQUENCE [LARGE SCALE GENOMIC DNA]</scope>
    <source>
        <strain evidence="10 11">VKM B-2706</strain>
    </source>
</reference>
<dbReference type="InterPro" id="IPR003838">
    <property type="entry name" value="ABC3_permease_C"/>
</dbReference>
<organism evidence="10 11">
    <name type="scientific">Methyloligella halotolerans</name>
    <dbReference type="NCBI Taxonomy" id="1177755"/>
    <lineage>
        <taxon>Bacteria</taxon>
        <taxon>Pseudomonadati</taxon>
        <taxon>Pseudomonadota</taxon>
        <taxon>Alphaproteobacteria</taxon>
        <taxon>Hyphomicrobiales</taxon>
        <taxon>Hyphomicrobiaceae</taxon>
        <taxon>Methyloligella</taxon>
    </lineage>
</organism>
<dbReference type="PANTHER" id="PTHR30572:SF4">
    <property type="entry name" value="ABC TRANSPORTER PERMEASE YTRF"/>
    <property type="match status" value="1"/>
</dbReference>
<keyword evidence="2" id="KW-1003">Cell membrane</keyword>
<keyword evidence="10" id="KW-0378">Hydrolase</keyword>
<dbReference type="InterPro" id="IPR025857">
    <property type="entry name" value="MacB_PCD"/>
</dbReference>
<keyword evidence="5 7" id="KW-0472">Membrane</keyword>
<evidence type="ECO:0000256" key="4">
    <source>
        <dbReference type="ARBA" id="ARBA00022989"/>
    </source>
</evidence>
<feature type="transmembrane region" description="Helical" evidence="7">
    <location>
        <begin position="331"/>
        <end position="364"/>
    </location>
</feature>
<dbReference type="STRING" id="1177755.A7A08_02370"/>
<feature type="transmembrane region" description="Helical" evidence="7">
    <location>
        <begin position="282"/>
        <end position="310"/>
    </location>
</feature>
<keyword evidence="10" id="KW-0067">ATP-binding</keyword>
<dbReference type="AlphaFoldDB" id="A0A1E2RWT0"/>
<evidence type="ECO:0000256" key="5">
    <source>
        <dbReference type="ARBA" id="ARBA00023136"/>
    </source>
</evidence>
<comment type="caution">
    <text evidence="10">The sequence shown here is derived from an EMBL/GenBank/DDBJ whole genome shotgun (WGS) entry which is preliminary data.</text>
</comment>
<dbReference type="GO" id="GO:0022857">
    <property type="term" value="F:transmembrane transporter activity"/>
    <property type="evidence" value="ECO:0007669"/>
    <property type="project" value="TreeGrafter"/>
</dbReference>
<name>A0A1E2RWT0_9HYPH</name>
<evidence type="ECO:0000313" key="10">
    <source>
        <dbReference type="EMBL" id="ODA66602.1"/>
    </source>
</evidence>
<dbReference type="PATRIC" id="fig|1177755.3.peg.2385"/>
<keyword evidence="3 7" id="KW-0812">Transmembrane</keyword>
<dbReference type="Pfam" id="PF12704">
    <property type="entry name" value="MacB_PCD"/>
    <property type="match status" value="1"/>
</dbReference>
<dbReference type="RefSeq" id="WP_069095579.1">
    <property type="nucleotide sequence ID" value="NZ_MASI01000006.1"/>
</dbReference>
<evidence type="ECO:0000259" key="8">
    <source>
        <dbReference type="Pfam" id="PF02687"/>
    </source>
</evidence>